<evidence type="ECO:0000313" key="4">
    <source>
        <dbReference type="Proteomes" id="UP001615550"/>
    </source>
</evidence>
<feature type="non-terminal residue" evidence="3">
    <location>
        <position position="1439"/>
    </location>
</feature>
<reference evidence="3 4" key="1">
    <citation type="submission" date="2024-08" db="EMBL/GenBank/DDBJ databases">
        <title>Draft Genome Sequence of Legionella lytica strain DSB2004, Isolated From a Fire Sprinkler System.</title>
        <authorList>
            <person name="Everhart A.D."/>
            <person name="Kidane D.T."/>
            <person name="Farone A.L."/>
            <person name="Farone M.B."/>
        </authorList>
    </citation>
    <scope>NUCLEOTIDE SEQUENCE [LARGE SCALE GENOMIC DNA]</scope>
    <source>
        <strain evidence="3 4">DSB2004</strain>
    </source>
</reference>
<organism evidence="3 4">
    <name type="scientific">Legionella lytica</name>
    <dbReference type="NCBI Taxonomy" id="96232"/>
    <lineage>
        <taxon>Bacteria</taxon>
        <taxon>Pseudomonadati</taxon>
        <taxon>Pseudomonadota</taxon>
        <taxon>Gammaproteobacteria</taxon>
        <taxon>Legionellales</taxon>
        <taxon>Legionellaceae</taxon>
        <taxon>Legionella</taxon>
    </lineage>
</organism>
<proteinExistence type="predicted"/>
<dbReference type="InterPro" id="IPR013783">
    <property type="entry name" value="Ig-like_fold"/>
</dbReference>
<feature type="domain" description="IPT/TIG" evidence="2">
    <location>
        <begin position="275"/>
        <end position="359"/>
    </location>
</feature>
<dbReference type="RefSeq" id="WP_400189002.1">
    <property type="nucleotide sequence ID" value="NZ_JBGORX010000020.1"/>
</dbReference>
<feature type="domain" description="IPT/TIG" evidence="2">
    <location>
        <begin position="1230"/>
        <end position="1312"/>
    </location>
</feature>
<dbReference type="Pfam" id="PF01833">
    <property type="entry name" value="TIG"/>
    <property type="match status" value="17"/>
</dbReference>
<dbReference type="PANTHER" id="PTHR46769">
    <property type="entry name" value="POLYCYSTIC KIDNEY AND HEPATIC DISEASE 1 (AUTOSOMAL RECESSIVE)-LIKE 1"/>
    <property type="match status" value="1"/>
</dbReference>
<feature type="domain" description="IPT/TIG" evidence="2">
    <location>
        <begin position="1143"/>
        <end position="1227"/>
    </location>
</feature>
<dbReference type="PANTHER" id="PTHR46769:SF2">
    <property type="entry name" value="FIBROCYSTIN-L ISOFORM 2 PRECURSOR-RELATED"/>
    <property type="match status" value="1"/>
</dbReference>
<keyword evidence="1" id="KW-0732">Signal</keyword>
<feature type="domain" description="IPT/TIG" evidence="2">
    <location>
        <begin position="882"/>
        <end position="966"/>
    </location>
</feature>
<feature type="domain" description="IPT/TIG" evidence="2">
    <location>
        <begin position="1315"/>
        <end position="1399"/>
    </location>
</feature>
<evidence type="ECO:0000256" key="1">
    <source>
        <dbReference type="ARBA" id="ARBA00022729"/>
    </source>
</evidence>
<dbReference type="InterPro" id="IPR014756">
    <property type="entry name" value="Ig_E-set"/>
</dbReference>
<feature type="domain" description="IPT/TIG" evidence="2">
    <location>
        <begin position="188"/>
        <end position="272"/>
    </location>
</feature>
<dbReference type="CDD" id="cd00102">
    <property type="entry name" value="IPT"/>
    <property type="match status" value="12"/>
</dbReference>
<dbReference type="Proteomes" id="UP001615550">
    <property type="component" value="Unassembled WGS sequence"/>
</dbReference>
<feature type="domain" description="IPT/TIG" evidence="2">
    <location>
        <begin position="449"/>
        <end position="531"/>
    </location>
</feature>
<feature type="domain" description="IPT/TIG" evidence="2">
    <location>
        <begin position="621"/>
        <end position="705"/>
    </location>
</feature>
<keyword evidence="4" id="KW-1185">Reference proteome</keyword>
<gene>
    <name evidence="3" type="ORF">ACD661_16850</name>
</gene>
<accession>A0ABW8DBY7</accession>
<dbReference type="InterPro" id="IPR052387">
    <property type="entry name" value="Fibrocystin"/>
</dbReference>
<protein>
    <submittedName>
        <fullName evidence="3">Beta strand repeat-containing protein</fullName>
    </submittedName>
</protein>
<dbReference type="Gene3D" id="2.60.40.10">
    <property type="entry name" value="Immunoglobulins"/>
    <property type="match status" value="17"/>
</dbReference>
<feature type="domain" description="IPT/TIG" evidence="2">
    <location>
        <begin position="1056"/>
        <end position="1140"/>
    </location>
</feature>
<evidence type="ECO:0000259" key="2">
    <source>
        <dbReference type="SMART" id="SM00429"/>
    </source>
</evidence>
<dbReference type="InterPro" id="IPR002909">
    <property type="entry name" value="IPT_dom"/>
</dbReference>
<feature type="non-terminal residue" evidence="3">
    <location>
        <position position="1"/>
    </location>
</feature>
<feature type="domain" description="IPT/TIG" evidence="2">
    <location>
        <begin position="708"/>
        <end position="792"/>
    </location>
</feature>
<feature type="domain" description="IPT/TIG" evidence="2">
    <location>
        <begin position="534"/>
        <end position="618"/>
    </location>
</feature>
<feature type="domain" description="IPT/TIG" evidence="2">
    <location>
        <begin position="14"/>
        <end position="98"/>
    </location>
</feature>
<sequence>NATLVGGFTYQAIAPSITSISPNTSTVAGGVMATVTGADFVPGTTVTIGGVVASNITVLNANTITLTVPPYVSGALVKDVVVNNGVSTATLAAGFVYTPIAPTLNSTSPASGPLAGGTVITLTGTGFTLNSMVAVGGVTATGIVVVNSSTITAITPAYISGSLIADVTVTNGVSNATLAGGFTYVPSSPTIASITPNSGTVDGGTILTITGTNFTPATTLDIGGIAALNVTLLNATTLTVTTPPYVSGSLIKNVTITNEAGATVLPQGYTYISNAPTLVNSTPSTGSTAGGTVVTLTGTNFTPSSTVTFGGIAATNVTVTGETSMTAVTPAYVNGPLSVDIVVNNGVSNAVLSSAFTYEAANPSIASISPSTGSINGGTAIIITGSNFTPNTTVSLGGVAATNVSVVSANTLTAITPAYVNGALTVDVVVDNDVATAVLPAAFTYTAIAPTLTSVIPTSGSTSGGTTITLNGSGFIPGTTVTIGGLAATGVQIISATSLTAVTPAHASGSVSVVVDNGISTASLSNAFTYIAVAPTLTGITPATGSINGGAVITLTGANLIGVNAVMVGGIAATNVTVVSDTSVTATVPAYVSGPLVVNITVNNGNANATLANAFTYVAELPTINAVTPNSGSIAGGTAVTITGTGFTPGTTVAIGGVAATNVSLNNAGSLTFITPAYLSGPLVADVVVTNSAGSVTLTGGFTYTAITPTLTQITPATGPVSGGTTVTLTGTGFTPGTTVSIGGIAASGVVVSSATSLTAITPAYVSGALAADVVVNNGVSNAALNGGFTYQAAAPTITGITPNSGSIAGGTAVTVSGNNFTPATTLNIGGVAATSVEVINETTLTAVTPAYAGGALASDVVVTNSVASATLTGGYTYVAIAPALTQVTPNAGPMVGGTTITLTGTGFTPGTTVTVGGVAATSIIIENATTLTAVTPAYVSGSLAADVIVNNGVTTATLTGGFTYEAALPSISSLSPNTGSVLGGTSVTVSGDNFTPSTTVTIGGVAATSIDVLSASTLVITTPAYVSGSLTKDVVIYNEAGSVTLVGGFTYTGVAPGLTGISPNVGSMAGGTVVTLTGTNFTPATTVSFGGVAATNVIVSGSTTLTAVTPAYVSGTLTVDVSLNNGVGTATLTSGFTYQTIAPTLSSIAPNSGPVTGGTSVLITGTNFTPSTTVTVGGIVATNITVVNSTTITASTPAYLSGTLIADVVVNNGSSTAVLAGGFTYTAVAPVLSGILPGSGSIAGGTTITLTGSGFIPGMSVTLGGTAATNVTVVNGTTLTAVTPAHASGAVDVVATNTVGSATLTGGFTYVTLAPTLVGLTPITGSVAGGTNVTLTGTNLTGTTSVTFGGVSASNIVVVSDTSVTATVPAYVSGSLVVDVTVGNATANATLAGAFTYLAVAPTLSSIVPNSGSIAGGTTATITGTGFVPGTTVTIGGI</sequence>
<name>A0ABW8DBY7_9GAMM</name>
<feature type="domain" description="IPT/TIG" evidence="2">
    <location>
        <begin position="969"/>
        <end position="1053"/>
    </location>
</feature>
<dbReference type="SUPFAM" id="SSF81296">
    <property type="entry name" value="E set domains"/>
    <property type="match status" value="17"/>
</dbReference>
<feature type="domain" description="IPT/TIG" evidence="2">
    <location>
        <begin position="101"/>
        <end position="185"/>
    </location>
</feature>
<dbReference type="SMART" id="SM00429">
    <property type="entry name" value="IPT"/>
    <property type="match status" value="16"/>
</dbReference>
<comment type="caution">
    <text evidence="3">The sequence shown here is derived from an EMBL/GenBank/DDBJ whole genome shotgun (WGS) entry which is preliminary data.</text>
</comment>
<dbReference type="EMBL" id="JBGORX010000020">
    <property type="protein sequence ID" value="MFJ1270223.1"/>
    <property type="molecule type" value="Genomic_DNA"/>
</dbReference>
<feature type="domain" description="IPT/TIG" evidence="2">
    <location>
        <begin position="362"/>
        <end position="446"/>
    </location>
</feature>
<evidence type="ECO:0000313" key="3">
    <source>
        <dbReference type="EMBL" id="MFJ1270223.1"/>
    </source>
</evidence>
<feature type="domain" description="IPT/TIG" evidence="2">
    <location>
        <begin position="795"/>
        <end position="879"/>
    </location>
</feature>